<dbReference type="AlphaFoldDB" id="A0A0F9H431"/>
<feature type="region of interest" description="Disordered" evidence="1">
    <location>
        <begin position="50"/>
        <end position="93"/>
    </location>
</feature>
<accession>A0A0F9H431</accession>
<proteinExistence type="predicted"/>
<organism evidence="2">
    <name type="scientific">marine sediment metagenome</name>
    <dbReference type="NCBI Taxonomy" id="412755"/>
    <lineage>
        <taxon>unclassified sequences</taxon>
        <taxon>metagenomes</taxon>
        <taxon>ecological metagenomes</taxon>
    </lineage>
</organism>
<comment type="caution">
    <text evidence="2">The sequence shown here is derived from an EMBL/GenBank/DDBJ whole genome shotgun (WGS) entry which is preliminary data.</text>
</comment>
<feature type="compositionally biased region" description="Basic and acidic residues" evidence="1">
    <location>
        <begin position="59"/>
        <end position="74"/>
    </location>
</feature>
<gene>
    <name evidence="2" type="ORF">LCGC14_1750950</name>
</gene>
<dbReference type="EMBL" id="LAZR01016150">
    <property type="protein sequence ID" value="KKM05750.1"/>
    <property type="molecule type" value="Genomic_DNA"/>
</dbReference>
<reference evidence="2" key="1">
    <citation type="journal article" date="2015" name="Nature">
        <title>Complex archaea that bridge the gap between prokaryotes and eukaryotes.</title>
        <authorList>
            <person name="Spang A."/>
            <person name="Saw J.H."/>
            <person name="Jorgensen S.L."/>
            <person name="Zaremba-Niedzwiedzka K."/>
            <person name="Martijn J."/>
            <person name="Lind A.E."/>
            <person name="van Eijk R."/>
            <person name="Schleper C."/>
            <person name="Guy L."/>
            <person name="Ettema T.J."/>
        </authorList>
    </citation>
    <scope>NUCLEOTIDE SEQUENCE</scope>
</reference>
<sequence length="93" mass="10852">MGDAFFIDRSHQTTIMPAEIIFPVISDLIDPATDQTGYAMAKSHYQFKKRQKELAKKKKQEEKRQRKLENKVVEMDETENDSTPSMDDQDDQD</sequence>
<evidence type="ECO:0000313" key="2">
    <source>
        <dbReference type="EMBL" id="KKM05750.1"/>
    </source>
</evidence>
<evidence type="ECO:0000256" key="1">
    <source>
        <dbReference type="SAM" id="MobiDB-lite"/>
    </source>
</evidence>
<name>A0A0F9H431_9ZZZZ</name>
<protein>
    <submittedName>
        <fullName evidence="2">Uncharacterized protein</fullName>
    </submittedName>
</protein>